<protein>
    <submittedName>
        <fullName evidence="2">Uncharacterized protein</fullName>
    </submittedName>
</protein>
<organism evidence="2 3">
    <name type="scientific">Synaphobranchus kaupii</name>
    <name type="common">Kaup's arrowtooth eel</name>
    <dbReference type="NCBI Taxonomy" id="118154"/>
    <lineage>
        <taxon>Eukaryota</taxon>
        <taxon>Metazoa</taxon>
        <taxon>Chordata</taxon>
        <taxon>Craniata</taxon>
        <taxon>Vertebrata</taxon>
        <taxon>Euteleostomi</taxon>
        <taxon>Actinopterygii</taxon>
        <taxon>Neopterygii</taxon>
        <taxon>Teleostei</taxon>
        <taxon>Anguilliformes</taxon>
        <taxon>Synaphobranchidae</taxon>
        <taxon>Synaphobranchus</taxon>
    </lineage>
</organism>
<name>A0A9Q1ERE2_SYNKA</name>
<feature type="compositionally biased region" description="Acidic residues" evidence="1">
    <location>
        <begin position="200"/>
        <end position="223"/>
    </location>
</feature>
<feature type="compositionally biased region" description="Acidic residues" evidence="1">
    <location>
        <begin position="105"/>
        <end position="119"/>
    </location>
</feature>
<dbReference type="AlphaFoldDB" id="A0A9Q1ERE2"/>
<feature type="compositionally biased region" description="Polar residues" evidence="1">
    <location>
        <begin position="94"/>
        <end position="104"/>
    </location>
</feature>
<dbReference type="OrthoDB" id="8949776at2759"/>
<evidence type="ECO:0000313" key="3">
    <source>
        <dbReference type="Proteomes" id="UP001152622"/>
    </source>
</evidence>
<gene>
    <name evidence="2" type="ORF">SKAU_G00308430</name>
</gene>
<feature type="region of interest" description="Disordered" evidence="1">
    <location>
        <begin position="87"/>
        <end position="119"/>
    </location>
</feature>
<dbReference type="EMBL" id="JAINUF010000013">
    <property type="protein sequence ID" value="KAJ8343514.1"/>
    <property type="molecule type" value="Genomic_DNA"/>
</dbReference>
<keyword evidence="3" id="KW-1185">Reference proteome</keyword>
<comment type="caution">
    <text evidence="2">The sequence shown here is derived from an EMBL/GenBank/DDBJ whole genome shotgun (WGS) entry which is preliminary data.</text>
</comment>
<sequence length="249" mass="27413">MSPKQFCSALLQIPGFISNLDVIAGTKASVQRSLSLFKRRSFVSSKRIPRSLLQGCRSRDVRCETISKELQPTTPTTPDCAHAVCRTHPDSMDGDSSSDYVNNTSDEEEDFDEGLPEEDEGVTYYIRYCPEDDSYLEGVECGEPAPDADQSQEAVEEWAEPEGQSEVPEEPADEQRFDGSPEPLPEQRPASLRVPKLENEEAEGEECEGYCPNEAEEGEEPDGGDYTGDYYAPEHNGTSVPASPCREGG</sequence>
<proteinExistence type="predicted"/>
<feature type="region of interest" description="Disordered" evidence="1">
    <location>
        <begin position="136"/>
        <end position="249"/>
    </location>
</feature>
<evidence type="ECO:0000256" key="1">
    <source>
        <dbReference type="SAM" id="MobiDB-lite"/>
    </source>
</evidence>
<reference evidence="2" key="1">
    <citation type="journal article" date="2023" name="Science">
        <title>Genome structures resolve the early diversification of teleost fishes.</title>
        <authorList>
            <person name="Parey E."/>
            <person name="Louis A."/>
            <person name="Montfort J."/>
            <person name="Bouchez O."/>
            <person name="Roques C."/>
            <person name="Iampietro C."/>
            <person name="Lluch J."/>
            <person name="Castinel A."/>
            <person name="Donnadieu C."/>
            <person name="Desvignes T."/>
            <person name="Floi Bucao C."/>
            <person name="Jouanno E."/>
            <person name="Wen M."/>
            <person name="Mejri S."/>
            <person name="Dirks R."/>
            <person name="Jansen H."/>
            <person name="Henkel C."/>
            <person name="Chen W.J."/>
            <person name="Zahm M."/>
            <person name="Cabau C."/>
            <person name="Klopp C."/>
            <person name="Thompson A.W."/>
            <person name="Robinson-Rechavi M."/>
            <person name="Braasch I."/>
            <person name="Lecointre G."/>
            <person name="Bobe J."/>
            <person name="Postlethwait J.H."/>
            <person name="Berthelot C."/>
            <person name="Roest Crollius H."/>
            <person name="Guiguen Y."/>
        </authorList>
    </citation>
    <scope>NUCLEOTIDE SEQUENCE</scope>
    <source>
        <strain evidence="2">WJC10195</strain>
    </source>
</reference>
<dbReference type="Proteomes" id="UP001152622">
    <property type="component" value="Chromosome 13"/>
</dbReference>
<accession>A0A9Q1ERE2</accession>
<evidence type="ECO:0000313" key="2">
    <source>
        <dbReference type="EMBL" id="KAJ8343514.1"/>
    </source>
</evidence>